<dbReference type="NCBIfam" id="TIGR03366">
    <property type="entry name" value="HpnZ_proposed"/>
    <property type="match status" value="1"/>
</dbReference>
<evidence type="ECO:0000259" key="10">
    <source>
        <dbReference type="Pfam" id="PF00107"/>
    </source>
</evidence>
<dbReference type="Gene3D" id="3.90.180.10">
    <property type="entry name" value="Medium-chain alcohol dehydrogenases, catalytic domain"/>
    <property type="match status" value="1"/>
</dbReference>
<dbReference type="Pfam" id="PF08240">
    <property type="entry name" value="ADH_N"/>
    <property type="match status" value="1"/>
</dbReference>
<evidence type="ECO:0000313" key="12">
    <source>
        <dbReference type="EMBL" id="SKA96116.1"/>
    </source>
</evidence>
<dbReference type="GO" id="GO:0005737">
    <property type="term" value="C:cytoplasm"/>
    <property type="evidence" value="ECO:0007669"/>
    <property type="project" value="TreeGrafter"/>
</dbReference>
<feature type="domain" description="Alcohol dehydrogenase-like C-terminal" evidence="10">
    <location>
        <begin position="213"/>
        <end position="344"/>
    </location>
</feature>
<evidence type="ECO:0000256" key="7">
    <source>
        <dbReference type="ARBA" id="ARBA00023027"/>
    </source>
</evidence>
<evidence type="ECO:0000256" key="5">
    <source>
        <dbReference type="ARBA" id="ARBA00022833"/>
    </source>
</evidence>
<dbReference type="AlphaFoldDB" id="A0A1T4Y2Y4"/>
<name>A0A1T4Y2Y4_9MICO</name>
<dbReference type="Pfam" id="PF00107">
    <property type="entry name" value="ADH_zinc_N"/>
    <property type="match status" value="1"/>
</dbReference>
<keyword evidence="6" id="KW-0560">Oxidoreductase</keyword>
<dbReference type="SUPFAM" id="SSF50129">
    <property type="entry name" value="GroES-like"/>
    <property type="match status" value="1"/>
</dbReference>
<evidence type="ECO:0000256" key="6">
    <source>
        <dbReference type="ARBA" id="ARBA00023002"/>
    </source>
</evidence>
<keyword evidence="7" id="KW-0520">NAD</keyword>
<dbReference type="PANTHER" id="PTHR42940">
    <property type="entry name" value="ALCOHOL DEHYDROGENASE 1-RELATED"/>
    <property type="match status" value="1"/>
</dbReference>
<dbReference type="Proteomes" id="UP000189735">
    <property type="component" value="Unassembled WGS sequence"/>
</dbReference>
<evidence type="ECO:0000256" key="3">
    <source>
        <dbReference type="ARBA" id="ARBA00013190"/>
    </source>
</evidence>
<proteinExistence type="inferred from homology"/>
<evidence type="ECO:0000256" key="1">
    <source>
        <dbReference type="ARBA" id="ARBA00001947"/>
    </source>
</evidence>
<sequence>MTPLRRGATTTAGPSVVRVQPNPAPTAMVWVQPGQNHECIAVPTVALAPGDALIAIELATICGSDVHTTQGHRSTPTPLVLGHEQVGHVVAIGDGAVTSTGQLLEVGERVVWSLTVGCDTCDTCVRGLPQKCETVRKYGHERLEAGWELSGGFASHTHVRRGTAIVPVSRSLPAAVLAPVSCGTATAVAALDAASAITPLDGTVVIVFGAGLIGLTACALAADRGARVIVVDPARHRRTLAMRFGAAATADPTLERDVPGSLAAALDEAGTRPLVAVEASGSVLAVASAIESLGTGGVAVLVGSVSPSAAVPLDPESIVRRLITLRGVHNYAPRHLEDAARFVETRHTEYPFDLLVGVTVALGDLDDGIEAAAGAGAVRIGVAPDLEPVKPCGAAREGQSHSG</sequence>
<organism evidence="12 13">
    <name type="scientific">Agreia bicolorata</name>
    <dbReference type="NCBI Taxonomy" id="110935"/>
    <lineage>
        <taxon>Bacteria</taxon>
        <taxon>Bacillati</taxon>
        <taxon>Actinomycetota</taxon>
        <taxon>Actinomycetes</taxon>
        <taxon>Micrococcales</taxon>
        <taxon>Microbacteriaceae</taxon>
        <taxon>Agreia</taxon>
    </lineage>
</organism>
<dbReference type="GO" id="GO:0008270">
    <property type="term" value="F:zinc ion binding"/>
    <property type="evidence" value="ECO:0007669"/>
    <property type="project" value="InterPro"/>
</dbReference>
<dbReference type="CDD" id="cd08231">
    <property type="entry name" value="MDR_TM0436_like"/>
    <property type="match status" value="1"/>
</dbReference>
<dbReference type="RefSeq" id="WP_078714395.1">
    <property type="nucleotide sequence ID" value="NZ_FUYG01000005.1"/>
</dbReference>
<evidence type="ECO:0000256" key="9">
    <source>
        <dbReference type="SAM" id="MobiDB-lite"/>
    </source>
</evidence>
<comment type="similarity">
    <text evidence="2 8">Belongs to the zinc-containing alcohol dehydrogenase family.</text>
</comment>
<dbReference type="SUPFAM" id="SSF51735">
    <property type="entry name" value="NAD(P)-binding Rossmann-fold domains"/>
    <property type="match status" value="1"/>
</dbReference>
<dbReference type="InterPro" id="IPR013154">
    <property type="entry name" value="ADH-like_N"/>
</dbReference>
<comment type="cofactor">
    <cofactor evidence="1 8">
        <name>Zn(2+)</name>
        <dbReference type="ChEBI" id="CHEBI:29105"/>
    </cofactor>
</comment>
<evidence type="ECO:0000313" key="13">
    <source>
        <dbReference type="Proteomes" id="UP000189735"/>
    </source>
</evidence>
<dbReference type="InterPro" id="IPR013149">
    <property type="entry name" value="ADH-like_C"/>
</dbReference>
<evidence type="ECO:0000259" key="11">
    <source>
        <dbReference type="Pfam" id="PF08240"/>
    </source>
</evidence>
<dbReference type="GO" id="GO:0004022">
    <property type="term" value="F:alcohol dehydrogenase (NAD+) activity"/>
    <property type="evidence" value="ECO:0007669"/>
    <property type="project" value="UniProtKB-EC"/>
</dbReference>
<dbReference type="Gene3D" id="3.40.50.720">
    <property type="entry name" value="NAD(P)-binding Rossmann-like Domain"/>
    <property type="match status" value="1"/>
</dbReference>
<feature type="region of interest" description="Disordered" evidence="9">
    <location>
        <begin position="1"/>
        <end position="20"/>
    </location>
</feature>
<dbReference type="InterPro" id="IPR011032">
    <property type="entry name" value="GroES-like_sf"/>
</dbReference>
<protein>
    <recommendedName>
        <fullName evidence="3">alcohol dehydrogenase</fullName>
        <ecNumber evidence="3">1.1.1.1</ecNumber>
    </recommendedName>
</protein>
<evidence type="ECO:0000256" key="4">
    <source>
        <dbReference type="ARBA" id="ARBA00022723"/>
    </source>
</evidence>
<gene>
    <name evidence="12" type="ORF">SAMN06295879_2158</name>
</gene>
<dbReference type="EMBL" id="FUYG01000005">
    <property type="protein sequence ID" value="SKA96116.1"/>
    <property type="molecule type" value="Genomic_DNA"/>
</dbReference>
<keyword evidence="5 8" id="KW-0862">Zinc</keyword>
<keyword evidence="4 8" id="KW-0479">Metal-binding</keyword>
<reference evidence="13" key="1">
    <citation type="submission" date="2017-02" db="EMBL/GenBank/DDBJ databases">
        <authorList>
            <person name="Varghese N."/>
            <person name="Submissions S."/>
        </authorList>
    </citation>
    <scope>NUCLEOTIDE SEQUENCE [LARGE SCALE GENOMIC DNA]</scope>
    <source>
        <strain evidence="13">VKM Ac-2052</strain>
    </source>
</reference>
<dbReference type="PANTHER" id="PTHR42940:SF3">
    <property type="entry name" value="ALCOHOL DEHYDROGENASE 1-RELATED"/>
    <property type="match status" value="1"/>
</dbReference>
<evidence type="ECO:0000256" key="8">
    <source>
        <dbReference type="RuleBase" id="RU361277"/>
    </source>
</evidence>
<dbReference type="EC" id="1.1.1.1" evidence="3"/>
<accession>A0A1T4Y2Y4</accession>
<evidence type="ECO:0000256" key="2">
    <source>
        <dbReference type="ARBA" id="ARBA00008072"/>
    </source>
</evidence>
<dbReference type="InterPro" id="IPR017743">
    <property type="entry name" value="ADH_phosphonate_catab-assoc"/>
</dbReference>
<feature type="domain" description="Alcohol dehydrogenase-like N-terminal" evidence="11">
    <location>
        <begin position="49"/>
        <end position="163"/>
    </location>
</feature>
<dbReference type="InterPro" id="IPR036291">
    <property type="entry name" value="NAD(P)-bd_dom_sf"/>
</dbReference>
<dbReference type="PROSITE" id="PS00059">
    <property type="entry name" value="ADH_ZINC"/>
    <property type="match status" value="1"/>
</dbReference>
<dbReference type="InterPro" id="IPR002328">
    <property type="entry name" value="ADH_Zn_CS"/>
</dbReference>